<evidence type="ECO:0000313" key="2">
    <source>
        <dbReference type="EMBL" id="SPQ96306.1"/>
    </source>
</evidence>
<dbReference type="InterPro" id="IPR013320">
    <property type="entry name" value="ConA-like_dom_sf"/>
</dbReference>
<feature type="transmembrane region" description="Helical" evidence="1">
    <location>
        <begin position="480"/>
        <end position="501"/>
    </location>
</feature>
<reference evidence="2 3" key="1">
    <citation type="submission" date="2018-03" db="EMBL/GenBank/DDBJ databases">
        <authorList>
            <person name="Fogelqvist J."/>
        </authorList>
    </citation>
    <scope>NUCLEOTIDE SEQUENCE [LARGE SCALE GENOMIC DNA]</scope>
</reference>
<sequence>MGSIVAAPATTAARPISYPRLAKSTRLPAPAPTPAPGQCPPIPTNTLCISSSYSTLISGPARLDRSLELDFSLPSSVTALLNHATQYTYSVWVYPKQLKSGYVNIFSRVSGSTFSQQGIPSLWLTPDGTIQVNLQLQDEYGDWSFVGHVTRRRLPLSTWTLVAFSVDGAEGVLRIWYNDGKDGLSWKFDLDCDGRVVPVDATFEINTSCTDTDICIAELDFYNSALAPDHAASCPNSTTAPAPVATSAPRRSQTCPAAPKNMQCVNAVGNPIVPGTAALNSQLHASMSGNTASLMNTASQYSYTVWVYPASFSPGPVELFARSNGAPGGPQDLPSMWVTSNGSVQISLQLRNDQGSWITATHETSLPLPVSTWTLVSVVVDGVSNTLTVWFNEGGAGQYWTWLLTDDGGHCVAVNGDIQVNPAHADTTICIAQLQFVLRLLAPDATSTCTVAAQQHGDSPAPVATSAPTPEPYTPRTRSIVIGVTVTSGCVCAAALVFAFVRRRKRQQQGAV</sequence>
<dbReference type="SUPFAM" id="SSF49899">
    <property type="entry name" value="Concanavalin A-like lectins/glucanases"/>
    <property type="match status" value="2"/>
</dbReference>
<accession>A0A3P3Y7Z9</accession>
<protein>
    <submittedName>
        <fullName evidence="2">Uncharacterized protein</fullName>
    </submittedName>
</protein>
<dbReference type="Gene3D" id="2.60.120.200">
    <property type="match status" value="2"/>
</dbReference>
<evidence type="ECO:0000256" key="1">
    <source>
        <dbReference type="SAM" id="Phobius"/>
    </source>
</evidence>
<keyword evidence="1" id="KW-0472">Membrane</keyword>
<proteinExistence type="predicted"/>
<keyword evidence="1" id="KW-1133">Transmembrane helix</keyword>
<organism evidence="2 3">
    <name type="scientific">Plasmodiophora brassicae</name>
    <name type="common">Clubroot disease agent</name>
    <dbReference type="NCBI Taxonomy" id="37360"/>
    <lineage>
        <taxon>Eukaryota</taxon>
        <taxon>Sar</taxon>
        <taxon>Rhizaria</taxon>
        <taxon>Endomyxa</taxon>
        <taxon>Phytomyxea</taxon>
        <taxon>Plasmodiophorida</taxon>
        <taxon>Plasmodiophoridae</taxon>
        <taxon>Plasmodiophora</taxon>
    </lineage>
</organism>
<gene>
    <name evidence="2" type="ORF">PLBR_LOCUS3521</name>
</gene>
<dbReference type="AlphaFoldDB" id="A0A3P3Y7Z9"/>
<evidence type="ECO:0000313" key="3">
    <source>
        <dbReference type="Proteomes" id="UP000290189"/>
    </source>
</evidence>
<dbReference type="EMBL" id="OVEO01000005">
    <property type="protein sequence ID" value="SPQ96306.1"/>
    <property type="molecule type" value="Genomic_DNA"/>
</dbReference>
<dbReference type="Proteomes" id="UP000290189">
    <property type="component" value="Unassembled WGS sequence"/>
</dbReference>
<geneLocation type="mitochondrion" evidence="2"/>
<keyword evidence="2" id="KW-0496">Mitochondrion</keyword>
<keyword evidence="1" id="KW-0812">Transmembrane</keyword>
<dbReference type="Pfam" id="PF13385">
    <property type="entry name" value="Laminin_G_3"/>
    <property type="match status" value="1"/>
</dbReference>
<name>A0A3P3Y7Z9_PLABS</name>